<organism evidence="2">
    <name type="scientific">groundwater metagenome</name>
    <dbReference type="NCBI Taxonomy" id="717931"/>
    <lineage>
        <taxon>unclassified sequences</taxon>
        <taxon>metagenomes</taxon>
        <taxon>ecological metagenomes</taxon>
    </lineage>
</organism>
<dbReference type="InterPro" id="IPR029044">
    <property type="entry name" value="Nucleotide-diphossugar_trans"/>
</dbReference>
<dbReference type="PANTHER" id="PTHR22916">
    <property type="entry name" value="GLYCOSYLTRANSFERASE"/>
    <property type="match status" value="1"/>
</dbReference>
<dbReference type="PANTHER" id="PTHR22916:SF3">
    <property type="entry name" value="UDP-GLCNAC:BETAGAL BETA-1,3-N-ACETYLGLUCOSAMINYLTRANSFERASE-LIKE PROTEIN 1"/>
    <property type="match status" value="1"/>
</dbReference>
<keyword evidence="2" id="KW-0808">Transferase</keyword>
<proteinExistence type="predicted"/>
<dbReference type="InterPro" id="IPR001173">
    <property type="entry name" value="Glyco_trans_2-like"/>
</dbReference>
<dbReference type="CDD" id="cd00761">
    <property type="entry name" value="Glyco_tranf_GTA_type"/>
    <property type="match status" value="1"/>
</dbReference>
<evidence type="ECO:0000313" key="2">
    <source>
        <dbReference type="EMBL" id="CEG12617.1"/>
    </source>
</evidence>
<reference evidence="2" key="1">
    <citation type="submission" date="2014-09" db="EMBL/GenBank/DDBJ databases">
        <authorList>
            <person name="Probst J Alexander"/>
        </authorList>
    </citation>
    <scope>NUCLEOTIDE SEQUENCE</scope>
</reference>
<accession>A0A098E9A0</accession>
<dbReference type="SUPFAM" id="SSF53448">
    <property type="entry name" value="Nucleotide-diphospho-sugar transferases"/>
    <property type="match status" value="1"/>
</dbReference>
<gene>
    <name evidence="2" type="ORF">MSIBF_A2530006</name>
</gene>
<dbReference type="EMBL" id="CCXY01000172">
    <property type="protein sequence ID" value="CEG12617.1"/>
    <property type="molecule type" value="Genomic_DNA"/>
</dbReference>
<sequence length="447" mass="51487">MENKQVNDIKTLDIRFSVLIPTRERDDTLKYAIQTCLDQQFDSYEIIIQDNCSSSATKEVVDSFKSEKIKYFRSNVPLAMSENWELALSHAVGEYIIFIGDDDGLLLNSLPKIDRLIRELNVKAICWIPVNYIWPNVPLPSANMIKIPWKHRIRFLQSMEVIPKAANNQLNPGHLPMIYHNAIHRDLIALLRKKTGRVFGACAPDVYTGFAFAYLLEVYPVLDYPMSIVGVSAKSNGLEQSLLQDKKSNIVQEFDTLNAKSGLGWHPKTPNVPIPIFLSNPDAFQRAKDALFPNDTNFYINRKNMIMGCIAVLKPTNEEKWKEYIKAIHESLSDDIGLQKWFDSKFSNYSPCLYSKNNLQLIFDSKFLRQYFFSHTRKKLIKLGKNFRGDYILDAREFSVKDVFGVAELYDKTKGFKLSRLSPKYAYLRLGNMLFTIGCSILRRFRG</sequence>
<feature type="domain" description="Glycosyltransferase 2-like" evidence="1">
    <location>
        <begin position="17"/>
        <end position="149"/>
    </location>
</feature>
<dbReference type="Pfam" id="PF00535">
    <property type="entry name" value="Glycos_transf_2"/>
    <property type="match status" value="1"/>
</dbReference>
<protein>
    <submittedName>
        <fullName evidence="2">Putative glycosyl transferase</fullName>
    </submittedName>
</protein>
<dbReference type="Gene3D" id="3.90.550.10">
    <property type="entry name" value="Spore Coat Polysaccharide Biosynthesis Protein SpsA, Chain A"/>
    <property type="match status" value="1"/>
</dbReference>
<dbReference type="GO" id="GO:0016758">
    <property type="term" value="F:hexosyltransferase activity"/>
    <property type="evidence" value="ECO:0007669"/>
    <property type="project" value="UniProtKB-ARBA"/>
</dbReference>
<evidence type="ECO:0000259" key="1">
    <source>
        <dbReference type="Pfam" id="PF00535"/>
    </source>
</evidence>
<dbReference type="AlphaFoldDB" id="A0A098E9A0"/>
<name>A0A098E9A0_9ZZZZ</name>